<dbReference type="EMBL" id="RDPI01000019">
    <property type="protein sequence ID" value="MBF4374548.1"/>
    <property type="molecule type" value="Genomic_DNA"/>
</dbReference>
<dbReference type="RefSeq" id="WP_116285102.1">
    <property type="nucleotide sequence ID" value="NZ_CP034672.1"/>
</dbReference>
<dbReference type="Proteomes" id="UP000726136">
    <property type="component" value="Unassembled WGS sequence"/>
</dbReference>
<gene>
    <name evidence="1" type="ORF">DYL72_15270</name>
    <name evidence="2" type="ORF">EAY46_15870</name>
    <name evidence="3" type="ORF">ERJ77_28105</name>
</gene>
<keyword evidence="5" id="KW-1185">Reference proteome</keyword>
<protein>
    <submittedName>
        <fullName evidence="1">Uncharacterized protein</fullName>
    </submittedName>
</protein>
<reference evidence="1 4" key="1">
    <citation type="submission" date="2018-12" db="EMBL/GenBank/DDBJ databases">
        <title>Characterization and Draft Genome of Vibrio anguillarum J360 Marine Pathogen Isolated from an Outbreak in Lumpfish (Cyclopterus lumpus).</title>
        <authorList>
            <person name="Vasquez J.I."/>
            <person name="Cao T."/>
            <person name="Chakraborty S."/>
            <person name="Gnanagobal H."/>
            <person name="Wescot J."/>
            <person name="Boyce D."/>
            <person name="Santander J."/>
        </authorList>
    </citation>
    <scope>NUCLEOTIDE SEQUENCE [LARGE SCALE GENOMIC DNA]</scope>
    <source>
        <strain evidence="1 4">J360</strain>
    </source>
</reference>
<dbReference type="AlphaFoldDB" id="A0A7U6FS23"/>
<evidence type="ECO:0000313" key="5">
    <source>
        <dbReference type="Proteomes" id="UP000726136"/>
    </source>
</evidence>
<evidence type="ECO:0000313" key="1">
    <source>
        <dbReference type="EMBL" id="AZS26267.1"/>
    </source>
</evidence>
<dbReference type="Proteomes" id="UP000786185">
    <property type="component" value="Unassembled WGS sequence"/>
</dbReference>
<dbReference type="EMBL" id="CP034672">
    <property type="protein sequence ID" value="AZS26267.1"/>
    <property type="molecule type" value="Genomic_DNA"/>
</dbReference>
<evidence type="ECO:0000313" key="4">
    <source>
        <dbReference type="Proteomes" id="UP000256923"/>
    </source>
</evidence>
<sequence>MKLISTIHNAIISEENKTVAASIDLNKDAIFSFFNMTPPHNDEFVDVVSHRLTETLFSERSVTEHREWFVSAVRYFISDCGISTIPNLNDKLTDFAQEVIGEILKSKNPRLSEIS</sequence>
<dbReference type="Proteomes" id="UP000256923">
    <property type="component" value="Chromosome 1"/>
</dbReference>
<reference evidence="2 5" key="2">
    <citation type="journal article" date="2021" name="PeerJ">
        <title>Analysis of 44 Vibrio anguillarum genomes reveals high genetic diversity.</title>
        <authorList>
            <person name="Hansen M.J."/>
            <person name="Dalsgaard I."/>
        </authorList>
    </citation>
    <scope>NUCLEOTIDE SEQUENCE</scope>
    <source>
        <strain evidence="2 5">040915-1/1B</strain>
        <strain evidence="3">850617-1/1</strain>
    </source>
</reference>
<evidence type="ECO:0000313" key="2">
    <source>
        <dbReference type="EMBL" id="MBF4374548.1"/>
    </source>
</evidence>
<evidence type="ECO:0000313" key="3">
    <source>
        <dbReference type="EMBL" id="MBF4438280.1"/>
    </source>
</evidence>
<dbReference type="EMBL" id="SCLC01001901">
    <property type="protein sequence ID" value="MBF4438280.1"/>
    <property type="molecule type" value="Genomic_DNA"/>
</dbReference>
<accession>A0A7U6FS23</accession>
<proteinExistence type="predicted"/>
<organism evidence="1 4">
    <name type="scientific">Vibrio anguillarum</name>
    <name type="common">Listonella anguillarum</name>
    <dbReference type="NCBI Taxonomy" id="55601"/>
    <lineage>
        <taxon>Bacteria</taxon>
        <taxon>Pseudomonadati</taxon>
        <taxon>Pseudomonadota</taxon>
        <taxon>Gammaproteobacteria</taxon>
        <taxon>Vibrionales</taxon>
        <taxon>Vibrionaceae</taxon>
        <taxon>Vibrio</taxon>
    </lineage>
</organism>
<name>A0A7U6FS23_VIBAN</name>